<dbReference type="SUPFAM" id="SSF53474">
    <property type="entry name" value="alpha/beta-Hydrolases"/>
    <property type="match status" value="1"/>
</dbReference>
<dbReference type="EMBL" id="JAWCUI010000010">
    <property type="protein sequence ID" value="KAL1900173.1"/>
    <property type="molecule type" value="Genomic_DNA"/>
</dbReference>
<dbReference type="Proteomes" id="UP001583186">
    <property type="component" value="Unassembled WGS sequence"/>
</dbReference>
<sequence>MSPPVTHQAFVEADGVKVFYRFANPARVAADDVTAGKDAPTIVLLHGFPASSFMFRNLIPLLAQRGYRVVAPDLPAYGFTEVPDGRNYQYTFASLAVTFGAFVEALQLAADNRQFAVYIFDYGSPTAFRFALNQQAASQKKAISAIITQNGNAYTEGLGADFWAPIKDYWHSGPTKDSDPAIRANLGNIALELAFTKFQYVEGAPNGGRDVPPETYHLDQALLERPGNKDHQLDLFYDYQTNLELYSQIQEWLRTSDTPVLAIWGQFDPCFIAPGAEAFARDVKRFELQWLKTGHFALETNEPVAAEAIDNFLKKYKVF</sequence>
<organism evidence="3 4">
    <name type="scientific">Sporothrix stenoceras</name>
    <dbReference type="NCBI Taxonomy" id="5173"/>
    <lineage>
        <taxon>Eukaryota</taxon>
        <taxon>Fungi</taxon>
        <taxon>Dikarya</taxon>
        <taxon>Ascomycota</taxon>
        <taxon>Pezizomycotina</taxon>
        <taxon>Sordariomycetes</taxon>
        <taxon>Sordariomycetidae</taxon>
        <taxon>Ophiostomatales</taxon>
        <taxon>Ophiostomataceae</taxon>
        <taxon>Sporothrix</taxon>
    </lineage>
</organism>
<dbReference type="InterPro" id="IPR029058">
    <property type="entry name" value="AB_hydrolase_fold"/>
</dbReference>
<feature type="domain" description="AB hydrolase-1" evidence="2">
    <location>
        <begin position="40"/>
        <end position="301"/>
    </location>
</feature>
<dbReference type="PANTHER" id="PTHR42977">
    <property type="entry name" value="HYDROLASE-RELATED"/>
    <property type="match status" value="1"/>
</dbReference>
<dbReference type="PRINTS" id="PR00412">
    <property type="entry name" value="EPOXHYDRLASE"/>
</dbReference>
<accession>A0ABR3ZHI8</accession>
<dbReference type="Gene3D" id="3.40.50.1820">
    <property type="entry name" value="alpha/beta hydrolase"/>
    <property type="match status" value="1"/>
</dbReference>
<protein>
    <recommendedName>
        <fullName evidence="2">AB hydrolase-1 domain-containing protein</fullName>
    </recommendedName>
</protein>
<keyword evidence="4" id="KW-1185">Reference proteome</keyword>
<gene>
    <name evidence="3" type="ORF">Sste5346_002483</name>
</gene>
<dbReference type="InterPro" id="IPR000073">
    <property type="entry name" value="AB_hydrolase_1"/>
</dbReference>
<name>A0ABR3ZHI8_9PEZI</name>
<comment type="caution">
    <text evidence="3">The sequence shown here is derived from an EMBL/GenBank/DDBJ whole genome shotgun (WGS) entry which is preliminary data.</text>
</comment>
<evidence type="ECO:0000256" key="1">
    <source>
        <dbReference type="ARBA" id="ARBA00022801"/>
    </source>
</evidence>
<dbReference type="InterPro" id="IPR051340">
    <property type="entry name" value="Haloalkane_dehalogenase"/>
</dbReference>
<reference evidence="3 4" key="1">
    <citation type="journal article" date="2024" name="IMA Fungus">
        <title>IMA Genome - F19 : A genome assembly and annotation guide to empower mycologists, including annotated draft genome sequences of Ceratocystis pirilliformis, Diaporthe australafricana, Fusarium ophioides, Paecilomyces lecythidis, and Sporothrix stenoceras.</title>
        <authorList>
            <person name="Aylward J."/>
            <person name="Wilson A.M."/>
            <person name="Visagie C.M."/>
            <person name="Spraker J."/>
            <person name="Barnes I."/>
            <person name="Buitendag C."/>
            <person name="Ceriani C."/>
            <person name="Del Mar Angel L."/>
            <person name="du Plessis D."/>
            <person name="Fuchs T."/>
            <person name="Gasser K."/>
            <person name="Kramer D."/>
            <person name="Li W."/>
            <person name="Munsamy K."/>
            <person name="Piso A."/>
            <person name="Price J.L."/>
            <person name="Sonnekus B."/>
            <person name="Thomas C."/>
            <person name="van der Nest A."/>
            <person name="van Dijk A."/>
            <person name="van Heerden A."/>
            <person name="van Vuuren N."/>
            <person name="Yilmaz N."/>
            <person name="Duong T.A."/>
            <person name="van der Merwe N.A."/>
            <person name="Wingfield M.J."/>
            <person name="Wingfield B.D."/>
        </authorList>
    </citation>
    <scope>NUCLEOTIDE SEQUENCE [LARGE SCALE GENOMIC DNA]</scope>
    <source>
        <strain evidence="3 4">CMW 5346</strain>
    </source>
</reference>
<evidence type="ECO:0000313" key="4">
    <source>
        <dbReference type="Proteomes" id="UP001583186"/>
    </source>
</evidence>
<dbReference type="InterPro" id="IPR000639">
    <property type="entry name" value="Epox_hydrolase-like"/>
</dbReference>
<keyword evidence="1" id="KW-0378">Hydrolase</keyword>
<proteinExistence type="predicted"/>
<evidence type="ECO:0000313" key="3">
    <source>
        <dbReference type="EMBL" id="KAL1900173.1"/>
    </source>
</evidence>
<evidence type="ECO:0000259" key="2">
    <source>
        <dbReference type="Pfam" id="PF00561"/>
    </source>
</evidence>
<dbReference type="PANTHER" id="PTHR42977:SF3">
    <property type="entry name" value="AB HYDROLASE-1 DOMAIN-CONTAINING PROTEIN"/>
    <property type="match status" value="1"/>
</dbReference>
<dbReference type="Pfam" id="PF00561">
    <property type="entry name" value="Abhydrolase_1"/>
    <property type="match status" value="1"/>
</dbReference>